<keyword evidence="4" id="KW-1133">Transmembrane helix</keyword>
<keyword evidence="4" id="KW-0812">Transmembrane</keyword>
<feature type="transmembrane region" description="Helical" evidence="4">
    <location>
        <begin position="55"/>
        <end position="73"/>
    </location>
</feature>
<sequence>MGGLTRTGRWDEDDLVAPAHPAGRTAGRALALIWLFYLAEPFVTAWNDPQRLRGVTAMLALVVFAGLYVWHFLVSPLPVLGRSGFRPHPGPRWPALARYAALAVAAAVATLLVGQSAASTWVFLAVSGIWALTGWWPYVVAVVLGAGYELAAYRLDSWERDSSLVFGLAVAIVAVTSMTIAVGRSRDLALAQRENARLAVQEERNRVARDLHDILGHSLTVIRIKSELAGRLVELDPARARAEVEAVEALAREALADVRGAVEGFREISLSGEIARARAALESAGIEPSLPRAVDGVDPDLRELYAWTVREGVTNVIRHSGASTCTVTIDAHGLRLRDDGRVPPAGPAARAGGHGLGGLAERARAAGATLTARRLDPRGFEIVVAPVPAASER</sequence>
<dbReference type="GO" id="GO:0016301">
    <property type="term" value="F:kinase activity"/>
    <property type="evidence" value="ECO:0007669"/>
    <property type="project" value="UniProtKB-KW"/>
</dbReference>
<dbReference type="EMBL" id="JAFDVD010000003">
    <property type="protein sequence ID" value="MBM6399028.1"/>
    <property type="molecule type" value="Genomic_DNA"/>
</dbReference>
<keyword evidence="4" id="KW-0472">Membrane</keyword>
<dbReference type="Proteomes" id="UP001430172">
    <property type="component" value="Unassembled WGS sequence"/>
</dbReference>
<dbReference type="InterPro" id="IPR036890">
    <property type="entry name" value="HATPase_C_sf"/>
</dbReference>
<dbReference type="InterPro" id="IPR050482">
    <property type="entry name" value="Sensor_HK_TwoCompSys"/>
</dbReference>
<dbReference type="Gene3D" id="1.20.5.1930">
    <property type="match status" value="1"/>
</dbReference>
<evidence type="ECO:0000259" key="5">
    <source>
        <dbReference type="Pfam" id="PF07730"/>
    </source>
</evidence>
<proteinExistence type="predicted"/>
<evidence type="ECO:0000313" key="7">
    <source>
        <dbReference type="Proteomes" id="UP001430172"/>
    </source>
</evidence>
<name>A0ABS2CHU2_9MICO</name>
<accession>A0ABS2CHU2</accession>
<dbReference type="RefSeq" id="WP_204129516.1">
    <property type="nucleotide sequence ID" value="NZ_JAFDVD010000003.1"/>
</dbReference>
<comment type="caution">
    <text evidence="6">The sequence shown here is derived from an EMBL/GenBank/DDBJ whole genome shotgun (WGS) entry which is preliminary data.</text>
</comment>
<protein>
    <submittedName>
        <fullName evidence="6">Histidine kinase</fullName>
    </submittedName>
</protein>
<feature type="domain" description="Signal transduction histidine kinase subgroup 3 dimerisation and phosphoacceptor" evidence="5">
    <location>
        <begin position="203"/>
        <end position="268"/>
    </location>
</feature>
<keyword evidence="7" id="KW-1185">Reference proteome</keyword>
<evidence type="ECO:0000313" key="6">
    <source>
        <dbReference type="EMBL" id="MBM6399028.1"/>
    </source>
</evidence>
<keyword evidence="2 6" id="KW-0418">Kinase</keyword>
<evidence type="ECO:0000256" key="4">
    <source>
        <dbReference type="SAM" id="Phobius"/>
    </source>
</evidence>
<organism evidence="6 7">
    <name type="scientific">Phycicoccus sonneratiae</name>
    <dbReference type="NCBI Taxonomy" id="2807628"/>
    <lineage>
        <taxon>Bacteria</taxon>
        <taxon>Bacillati</taxon>
        <taxon>Actinomycetota</taxon>
        <taxon>Actinomycetes</taxon>
        <taxon>Micrococcales</taxon>
        <taxon>Intrasporangiaceae</taxon>
        <taxon>Phycicoccus</taxon>
    </lineage>
</organism>
<gene>
    <name evidence="6" type="ORF">JQN70_01345</name>
</gene>
<feature type="transmembrane region" description="Helical" evidence="4">
    <location>
        <begin position="121"/>
        <end position="144"/>
    </location>
</feature>
<reference evidence="6" key="1">
    <citation type="submission" date="2021-02" db="EMBL/GenBank/DDBJ databases">
        <title>Phycicoccus sp. MQZ13P-5T, whole genome shotgun sequence.</title>
        <authorList>
            <person name="Tuo L."/>
        </authorList>
    </citation>
    <scope>NUCLEOTIDE SEQUENCE</scope>
    <source>
        <strain evidence="6">MQZ13P-5</strain>
    </source>
</reference>
<dbReference type="Pfam" id="PF07730">
    <property type="entry name" value="HisKA_3"/>
    <property type="match status" value="1"/>
</dbReference>
<keyword evidence="3" id="KW-0902">Two-component regulatory system</keyword>
<dbReference type="PANTHER" id="PTHR24421">
    <property type="entry name" value="NITRATE/NITRITE SENSOR PROTEIN NARX-RELATED"/>
    <property type="match status" value="1"/>
</dbReference>
<dbReference type="CDD" id="cd16917">
    <property type="entry name" value="HATPase_UhpB-NarQ-NarX-like"/>
    <property type="match status" value="1"/>
</dbReference>
<keyword evidence="1" id="KW-0808">Transferase</keyword>
<feature type="transmembrane region" description="Helical" evidence="4">
    <location>
        <begin position="164"/>
        <end position="183"/>
    </location>
</feature>
<evidence type="ECO:0000256" key="2">
    <source>
        <dbReference type="ARBA" id="ARBA00022777"/>
    </source>
</evidence>
<dbReference type="Gene3D" id="3.30.565.10">
    <property type="entry name" value="Histidine kinase-like ATPase, C-terminal domain"/>
    <property type="match status" value="1"/>
</dbReference>
<dbReference type="PANTHER" id="PTHR24421:SF63">
    <property type="entry name" value="SENSOR HISTIDINE KINASE DESK"/>
    <property type="match status" value="1"/>
</dbReference>
<dbReference type="InterPro" id="IPR011712">
    <property type="entry name" value="Sig_transdc_His_kin_sub3_dim/P"/>
</dbReference>
<feature type="transmembrane region" description="Helical" evidence="4">
    <location>
        <begin position="93"/>
        <end position="114"/>
    </location>
</feature>
<evidence type="ECO:0000256" key="1">
    <source>
        <dbReference type="ARBA" id="ARBA00022679"/>
    </source>
</evidence>
<evidence type="ECO:0000256" key="3">
    <source>
        <dbReference type="ARBA" id="ARBA00023012"/>
    </source>
</evidence>